<sequence length="200" mass="23236">MKPPEKAFYLFKSPQVILSNLELIKGIGNKWSKAYYKYLIEPTYSNAGFLNGAERGIHLAATYMRESKFEKLNRIMTSELVEKIKNRMHELPPDLVQEKLKFEQENIIHSFIHSTMLSSDRLMSLKGLAFYGTVVAFIDDMDRNSTSKKSLRQIIKSPNWLCCNVTFCRQLDPPGIWKITDINFFDKKLKEVNTDSPYIL</sequence>
<dbReference type="WBParaSite" id="ACRNAN_scaffold9640.g10472.t1">
    <property type="protein sequence ID" value="ACRNAN_scaffold9640.g10472.t1"/>
    <property type="gene ID" value="ACRNAN_scaffold9640.g10472"/>
</dbReference>
<proteinExistence type="predicted"/>
<evidence type="ECO:0000313" key="2">
    <source>
        <dbReference type="WBParaSite" id="ACRNAN_scaffold9640.g10472.t1"/>
    </source>
</evidence>
<reference evidence="2" key="1">
    <citation type="submission" date="2022-11" db="UniProtKB">
        <authorList>
            <consortium name="WormBaseParasite"/>
        </authorList>
    </citation>
    <scope>IDENTIFICATION</scope>
</reference>
<dbReference type="Proteomes" id="UP000887540">
    <property type="component" value="Unplaced"/>
</dbReference>
<evidence type="ECO:0000313" key="1">
    <source>
        <dbReference type="Proteomes" id="UP000887540"/>
    </source>
</evidence>
<name>A0A914EP34_9BILA</name>
<dbReference type="AlphaFoldDB" id="A0A914EP34"/>
<protein>
    <submittedName>
        <fullName evidence="2">Uncharacterized protein</fullName>
    </submittedName>
</protein>
<keyword evidence="1" id="KW-1185">Reference proteome</keyword>
<accession>A0A914EP34</accession>
<organism evidence="1 2">
    <name type="scientific">Acrobeloides nanus</name>
    <dbReference type="NCBI Taxonomy" id="290746"/>
    <lineage>
        <taxon>Eukaryota</taxon>
        <taxon>Metazoa</taxon>
        <taxon>Ecdysozoa</taxon>
        <taxon>Nematoda</taxon>
        <taxon>Chromadorea</taxon>
        <taxon>Rhabditida</taxon>
        <taxon>Tylenchina</taxon>
        <taxon>Cephalobomorpha</taxon>
        <taxon>Cephaloboidea</taxon>
        <taxon>Cephalobidae</taxon>
        <taxon>Acrobeloides</taxon>
    </lineage>
</organism>